<dbReference type="PRINTS" id="PR00398">
    <property type="entry name" value="STRDHORMONER"/>
</dbReference>
<dbReference type="GO" id="GO:0004879">
    <property type="term" value="F:nuclear receptor activity"/>
    <property type="evidence" value="ECO:0007669"/>
    <property type="project" value="InterPro"/>
</dbReference>
<keyword evidence="10 11" id="KW-0539">Nucleus</keyword>
<dbReference type="EMBL" id="JAUCMX010000028">
    <property type="protein sequence ID" value="KAK3508437.1"/>
    <property type="molecule type" value="Genomic_DNA"/>
</dbReference>
<keyword evidence="8 11" id="KW-0804">Transcription</keyword>
<feature type="domain" description="NR LBD" evidence="13">
    <location>
        <begin position="239"/>
        <end position="483"/>
    </location>
</feature>
<dbReference type="CDD" id="cd06961">
    <property type="entry name" value="NR_DBD_TR"/>
    <property type="match status" value="1"/>
</dbReference>
<dbReference type="PROSITE" id="PS51030">
    <property type="entry name" value="NUCLEAR_REC_DBD_2"/>
    <property type="match status" value="1"/>
</dbReference>
<dbReference type="InterPro" id="IPR001628">
    <property type="entry name" value="Znf_hrmn_rcpt"/>
</dbReference>
<evidence type="ECO:0000256" key="4">
    <source>
        <dbReference type="ARBA" id="ARBA00022771"/>
    </source>
</evidence>
<dbReference type="AlphaFoldDB" id="A0AAE0PUS5"/>
<dbReference type="InterPro" id="IPR001728">
    <property type="entry name" value="ThyrH_rcpt"/>
</dbReference>
<dbReference type="GO" id="GO:0030154">
    <property type="term" value="P:cell differentiation"/>
    <property type="evidence" value="ECO:0007669"/>
    <property type="project" value="TreeGrafter"/>
</dbReference>
<dbReference type="Pfam" id="PF00105">
    <property type="entry name" value="zf-C4"/>
    <property type="match status" value="1"/>
</dbReference>
<organism evidence="14 15">
    <name type="scientific">Hemibagrus guttatus</name>
    <dbReference type="NCBI Taxonomy" id="175788"/>
    <lineage>
        <taxon>Eukaryota</taxon>
        <taxon>Metazoa</taxon>
        <taxon>Chordata</taxon>
        <taxon>Craniata</taxon>
        <taxon>Vertebrata</taxon>
        <taxon>Euteleostomi</taxon>
        <taxon>Actinopterygii</taxon>
        <taxon>Neopterygii</taxon>
        <taxon>Teleostei</taxon>
        <taxon>Ostariophysi</taxon>
        <taxon>Siluriformes</taxon>
        <taxon>Bagridae</taxon>
        <taxon>Hemibagrus</taxon>
    </lineage>
</organism>
<dbReference type="FunFam" id="1.10.565.10:FF:000006">
    <property type="entry name" value="Thyroid hormone receptor beta 2"/>
    <property type="match status" value="1"/>
</dbReference>
<keyword evidence="7 11" id="KW-0238">DNA-binding</keyword>
<dbReference type="GO" id="GO:0000122">
    <property type="term" value="P:negative regulation of transcription by RNA polymerase II"/>
    <property type="evidence" value="ECO:0007669"/>
    <property type="project" value="TreeGrafter"/>
</dbReference>
<keyword evidence="6 11" id="KW-0805">Transcription regulation</keyword>
<reference evidence="14" key="1">
    <citation type="submission" date="2023-06" db="EMBL/GenBank/DDBJ databases">
        <title>Male Hemibagrus guttatus genome.</title>
        <authorList>
            <person name="Bian C."/>
        </authorList>
    </citation>
    <scope>NUCLEOTIDE SEQUENCE</scope>
    <source>
        <strain evidence="14">Male_cb2023</strain>
        <tissue evidence="14">Muscle</tissue>
    </source>
</reference>
<evidence type="ECO:0000256" key="11">
    <source>
        <dbReference type="RuleBase" id="RU004334"/>
    </source>
</evidence>
<dbReference type="SMART" id="SM00430">
    <property type="entry name" value="HOLI"/>
    <property type="match status" value="1"/>
</dbReference>
<comment type="caution">
    <text evidence="14">The sequence shown here is derived from an EMBL/GenBank/DDBJ whole genome shotgun (WGS) entry which is preliminary data.</text>
</comment>
<keyword evidence="5 11" id="KW-0862">Zinc</keyword>
<evidence type="ECO:0000256" key="5">
    <source>
        <dbReference type="ARBA" id="ARBA00022833"/>
    </source>
</evidence>
<gene>
    <name evidence="14" type="ORF">QTP70_029444</name>
</gene>
<evidence type="ECO:0000256" key="1">
    <source>
        <dbReference type="ARBA" id="ARBA00004123"/>
    </source>
</evidence>
<dbReference type="Pfam" id="PF00104">
    <property type="entry name" value="Hormone_recep"/>
    <property type="match status" value="1"/>
</dbReference>
<dbReference type="CDD" id="cd06935">
    <property type="entry name" value="NR_LBD_TR"/>
    <property type="match status" value="1"/>
</dbReference>
<dbReference type="Gene3D" id="3.30.50.10">
    <property type="entry name" value="Erythroid Transcription Factor GATA-1, subunit A"/>
    <property type="match status" value="1"/>
</dbReference>
<dbReference type="FunFam" id="3.30.50.10:FF:000011">
    <property type="entry name" value="Thyroid hormone receptor beta isoform"/>
    <property type="match status" value="1"/>
</dbReference>
<comment type="subcellular location">
    <subcellularLocation>
        <location evidence="1 11">Nucleus</location>
    </subcellularLocation>
</comment>
<dbReference type="InterPro" id="IPR050234">
    <property type="entry name" value="Nuclear_hormone_rcpt_NR1"/>
</dbReference>
<evidence type="ECO:0000256" key="6">
    <source>
        <dbReference type="ARBA" id="ARBA00023015"/>
    </source>
</evidence>
<proteinExistence type="inferred from homology"/>
<dbReference type="PROSITE" id="PS51843">
    <property type="entry name" value="NR_LBD"/>
    <property type="match status" value="1"/>
</dbReference>
<keyword evidence="9 11" id="KW-0675">Receptor</keyword>
<keyword evidence="15" id="KW-1185">Reference proteome</keyword>
<name>A0AAE0PUS5_9TELE</name>
<evidence type="ECO:0000313" key="14">
    <source>
        <dbReference type="EMBL" id="KAK3508437.1"/>
    </source>
</evidence>
<evidence type="ECO:0000256" key="7">
    <source>
        <dbReference type="ARBA" id="ARBA00023125"/>
    </source>
</evidence>
<evidence type="ECO:0000313" key="15">
    <source>
        <dbReference type="Proteomes" id="UP001274896"/>
    </source>
</evidence>
<dbReference type="PANTHER" id="PTHR24082">
    <property type="entry name" value="NUCLEAR HORMONE RECEPTOR"/>
    <property type="match status" value="1"/>
</dbReference>
<evidence type="ECO:0000256" key="8">
    <source>
        <dbReference type="ARBA" id="ARBA00023163"/>
    </source>
</evidence>
<dbReference type="Proteomes" id="UP001274896">
    <property type="component" value="Unassembled WGS sequence"/>
</dbReference>
<protein>
    <recommendedName>
        <fullName evidence="16">Thyroid hormone receptor beta</fullName>
    </recommendedName>
</protein>
<dbReference type="GO" id="GO:0002154">
    <property type="term" value="P:thyroid hormone receptor signaling pathway"/>
    <property type="evidence" value="ECO:0007669"/>
    <property type="project" value="TreeGrafter"/>
</dbReference>
<feature type="domain" description="Nuclear receptor" evidence="12">
    <location>
        <begin position="126"/>
        <end position="203"/>
    </location>
</feature>
<dbReference type="SUPFAM" id="SSF48508">
    <property type="entry name" value="Nuclear receptor ligand-binding domain"/>
    <property type="match status" value="1"/>
</dbReference>
<dbReference type="GO" id="GO:0000978">
    <property type="term" value="F:RNA polymerase II cis-regulatory region sequence-specific DNA binding"/>
    <property type="evidence" value="ECO:0007669"/>
    <property type="project" value="TreeGrafter"/>
</dbReference>
<evidence type="ECO:0008006" key="16">
    <source>
        <dbReference type="Google" id="ProtNLM"/>
    </source>
</evidence>
<dbReference type="GO" id="GO:0045944">
    <property type="term" value="P:positive regulation of transcription by RNA polymerase II"/>
    <property type="evidence" value="ECO:0007669"/>
    <property type="project" value="TreeGrafter"/>
</dbReference>
<keyword evidence="4 11" id="KW-0863">Zinc-finger</keyword>
<dbReference type="PROSITE" id="PS00031">
    <property type="entry name" value="NUCLEAR_REC_DBD_1"/>
    <property type="match status" value="1"/>
</dbReference>
<evidence type="ECO:0000259" key="12">
    <source>
        <dbReference type="PROSITE" id="PS51030"/>
    </source>
</evidence>
<evidence type="ECO:0000259" key="13">
    <source>
        <dbReference type="PROSITE" id="PS51843"/>
    </source>
</evidence>
<dbReference type="GO" id="GO:0048384">
    <property type="term" value="P:retinoic acid receptor signaling pathway"/>
    <property type="evidence" value="ECO:0007669"/>
    <property type="project" value="TreeGrafter"/>
</dbReference>
<comment type="similarity">
    <text evidence="2">Belongs to the nuclear hormone receptor family. NR1 subfamily.</text>
</comment>
<dbReference type="InterPro" id="IPR013088">
    <property type="entry name" value="Znf_NHR/GATA"/>
</dbReference>
<dbReference type="InterPro" id="IPR001723">
    <property type="entry name" value="Nuclear_hrmn_rcpt"/>
</dbReference>
<evidence type="ECO:0000256" key="10">
    <source>
        <dbReference type="ARBA" id="ARBA00023242"/>
    </source>
</evidence>
<dbReference type="GO" id="GO:0090575">
    <property type="term" value="C:RNA polymerase II transcription regulator complex"/>
    <property type="evidence" value="ECO:0007669"/>
    <property type="project" value="TreeGrafter"/>
</dbReference>
<accession>A0AAE0PUS5</accession>
<dbReference type="SUPFAM" id="SSF57716">
    <property type="entry name" value="Glucocorticoid receptor-like (DNA-binding domain)"/>
    <property type="match status" value="1"/>
</dbReference>
<evidence type="ECO:0000256" key="2">
    <source>
        <dbReference type="ARBA" id="ARBA00008092"/>
    </source>
</evidence>
<dbReference type="SMART" id="SM00399">
    <property type="entry name" value="ZnF_C4"/>
    <property type="match status" value="1"/>
</dbReference>
<dbReference type="PANTHER" id="PTHR24082:SF210">
    <property type="entry name" value="THYROID HORMONE RECEPTOR BETA"/>
    <property type="match status" value="1"/>
</dbReference>
<evidence type="ECO:0000256" key="9">
    <source>
        <dbReference type="ARBA" id="ARBA00023170"/>
    </source>
</evidence>
<sequence length="483" mass="55018">MNYCMPDMYEMPHGMAGGYTVPGGGEYCMYSGDGSTFGHCESQPLHHNPPCVEQSWPPGQPYPVMYPGTYPGSNPAFKSEFCTMEAPLSHYQQPDYFSDGRPDFSQMQWIQVSHKKGYIPSYLDKDELCVVCGDKATGYHYRCITCEGCKGFFRRTIQKNLNPTYACKYEGKCVIDKVTRNQCQECRFKKCIAVGMATDLVLDDSKRLAKRKLIEENRERRKRSEMQKMVWERPEPTQEEWEMIRVVTEAHMSTNAQGNHWKQKRKFLAEDIGQGTIVSTPEGSKVDIEAFSQFTKIITPAITRVVDFAKKLPMFCELPCEDQIILLKGCCMEIMSLRAAVRYDAESETLTLNGEMAVTRGQLKNGGLGVVSDAIFDLGVSLSSFNLDDSEVALLQAVILLSSDRPGLTSVDRIERCQEEFLLAFEHYVNYRKHKVAHFWPKLLMKVTDLRMIGACHASRFLHMKVECPTELFPPLFLEVFED</sequence>
<keyword evidence="3 11" id="KW-0479">Metal-binding</keyword>
<dbReference type="PRINTS" id="PR00546">
    <property type="entry name" value="THYROIDHORMR"/>
</dbReference>
<dbReference type="InterPro" id="IPR000536">
    <property type="entry name" value="Nucl_hrmn_rcpt_lig-bd"/>
</dbReference>
<evidence type="ECO:0000256" key="3">
    <source>
        <dbReference type="ARBA" id="ARBA00022723"/>
    </source>
</evidence>
<dbReference type="Gene3D" id="1.10.565.10">
    <property type="entry name" value="Retinoid X Receptor"/>
    <property type="match status" value="1"/>
</dbReference>
<dbReference type="InterPro" id="IPR035500">
    <property type="entry name" value="NHR-like_dom_sf"/>
</dbReference>
<dbReference type="GO" id="GO:0008270">
    <property type="term" value="F:zinc ion binding"/>
    <property type="evidence" value="ECO:0007669"/>
    <property type="project" value="UniProtKB-KW"/>
</dbReference>
<dbReference type="PRINTS" id="PR00047">
    <property type="entry name" value="STROIDFINGER"/>
</dbReference>